<organism evidence="3 4">
    <name type="scientific">Natrialba asiatica (strain ATCC 700177 / DSM 12278 / JCM 9576 / FERM P-10747 / NBRC 102637 / 172P1)</name>
    <dbReference type="NCBI Taxonomy" id="29540"/>
    <lineage>
        <taxon>Archaea</taxon>
        <taxon>Methanobacteriati</taxon>
        <taxon>Methanobacteriota</taxon>
        <taxon>Stenosarchaea group</taxon>
        <taxon>Halobacteria</taxon>
        <taxon>Halobacteriales</taxon>
        <taxon>Natrialbaceae</taxon>
        <taxon>Natrialba</taxon>
    </lineage>
</organism>
<protein>
    <submittedName>
        <fullName evidence="3">Transposase IS4 family protein</fullName>
    </submittedName>
</protein>
<dbReference type="Proteomes" id="UP000011554">
    <property type="component" value="Unassembled WGS sequence"/>
</dbReference>
<sequence>MSPADRCGGTSGTSARCTPDSRTQLGYPLSSFCPRYALGIGRTPTSDKGYDWDDLREELREADVRPVIKHRGFSPLDMAHNARHDDDTYHRRSIVEAVFFALKQRYGDTLRVRT</sequence>
<dbReference type="EMBL" id="AOIO01000009">
    <property type="protein sequence ID" value="ELZ05267.1"/>
    <property type="molecule type" value="Genomic_DNA"/>
</dbReference>
<evidence type="ECO:0000259" key="2">
    <source>
        <dbReference type="Pfam" id="PF01609"/>
    </source>
</evidence>
<comment type="caution">
    <text evidence="3">The sequence shown here is derived from an EMBL/GenBank/DDBJ whole genome shotgun (WGS) entry which is preliminary data.</text>
</comment>
<dbReference type="GO" id="GO:0006313">
    <property type="term" value="P:DNA transposition"/>
    <property type="evidence" value="ECO:0007669"/>
    <property type="project" value="InterPro"/>
</dbReference>
<dbReference type="GO" id="GO:0003677">
    <property type="term" value="F:DNA binding"/>
    <property type="evidence" value="ECO:0007669"/>
    <property type="project" value="InterPro"/>
</dbReference>
<dbReference type="PATRIC" id="fig|29540.5.peg.635"/>
<feature type="domain" description="Transposase IS4-like" evidence="2">
    <location>
        <begin position="46"/>
        <end position="114"/>
    </location>
</feature>
<reference evidence="3 4" key="1">
    <citation type="journal article" date="2014" name="PLoS Genet.">
        <title>Phylogenetically driven sequencing of extremely halophilic archaea reveals strategies for static and dynamic osmo-response.</title>
        <authorList>
            <person name="Becker E.A."/>
            <person name="Seitzer P.M."/>
            <person name="Tritt A."/>
            <person name="Larsen D."/>
            <person name="Krusor M."/>
            <person name="Yao A.I."/>
            <person name="Wu D."/>
            <person name="Madern D."/>
            <person name="Eisen J.A."/>
            <person name="Darling A.E."/>
            <person name="Facciotti M.T."/>
        </authorList>
    </citation>
    <scope>NUCLEOTIDE SEQUENCE [LARGE SCALE GENOMIC DNA]</scope>
    <source>
        <strain evidence="3 4">DSM 12278</strain>
    </source>
</reference>
<evidence type="ECO:0000313" key="3">
    <source>
        <dbReference type="EMBL" id="ELZ05267.1"/>
    </source>
</evidence>
<evidence type="ECO:0000313" key="4">
    <source>
        <dbReference type="Proteomes" id="UP000011554"/>
    </source>
</evidence>
<feature type="region of interest" description="Disordered" evidence="1">
    <location>
        <begin position="1"/>
        <end position="24"/>
    </location>
</feature>
<gene>
    <name evidence="3" type="ORF">C481_03087</name>
</gene>
<proteinExistence type="predicted"/>
<name>M0B3Z8_NATA1</name>
<keyword evidence="4" id="KW-1185">Reference proteome</keyword>
<dbReference type="Pfam" id="PF01609">
    <property type="entry name" value="DDE_Tnp_1"/>
    <property type="match status" value="1"/>
</dbReference>
<evidence type="ECO:0000256" key="1">
    <source>
        <dbReference type="SAM" id="MobiDB-lite"/>
    </source>
</evidence>
<dbReference type="InterPro" id="IPR002559">
    <property type="entry name" value="Transposase_11"/>
</dbReference>
<accession>M0B3Z8</accession>
<dbReference type="eggNOG" id="arCOG02751">
    <property type="taxonomic scope" value="Archaea"/>
</dbReference>
<feature type="compositionally biased region" description="Polar residues" evidence="1">
    <location>
        <begin position="12"/>
        <end position="24"/>
    </location>
</feature>
<dbReference type="GO" id="GO:0004803">
    <property type="term" value="F:transposase activity"/>
    <property type="evidence" value="ECO:0007669"/>
    <property type="project" value="InterPro"/>
</dbReference>
<dbReference type="AlphaFoldDB" id="M0B3Z8"/>